<protein>
    <recommendedName>
        <fullName evidence="3">non-specific serine/threonine protein kinase</fullName>
        <ecNumber evidence="3">2.7.11.1</ecNumber>
    </recommendedName>
</protein>
<dbReference type="InterPro" id="IPR036426">
    <property type="entry name" value="Bulb-type_lectin_dom_sf"/>
</dbReference>
<evidence type="ECO:0000256" key="7">
    <source>
        <dbReference type="ARBA" id="ARBA00022692"/>
    </source>
</evidence>
<dbReference type="PROSITE" id="PS00316">
    <property type="entry name" value="THAUMATIN_1"/>
    <property type="match status" value="1"/>
</dbReference>
<dbReference type="PANTHER" id="PTHR47976">
    <property type="entry name" value="G-TYPE LECTIN S-RECEPTOR-LIKE SERINE/THREONINE-PROTEIN KINASE SD2-5"/>
    <property type="match status" value="1"/>
</dbReference>
<evidence type="ECO:0000313" key="26">
    <source>
        <dbReference type="Proteomes" id="UP000002051"/>
    </source>
</evidence>
<dbReference type="Gene3D" id="1.10.510.10">
    <property type="entry name" value="Transferase(Phosphotransferase) domain 1"/>
    <property type="match status" value="1"/>
</dbReference>
<evidence type="ECO:0000256" key="15">
    <source>
        <dbReference type="ARBA" id="ARBA00023157"/>
    </source>
</evidence>
<dbReference type="OrthoDB" id="1714438at2759"/>
<evidence type="ECO:0000259" key="22">
    <source>
        <dbReference type="PROSITE" id="PS50011"/>
    </source>
</evidence>
<dbReference type="FunFam" id="2.90.10.10:FF:000013">
    <property type="entry name" value="G-type lectin S-receptor-like serine/threonine-protein kinase LECRK1"/>
    <property type="match status" value="1"/>
</dbReference>
<evidence type="ECO:0000256" key="18">
    <source>
        <dbReference type="ARBA" id="ARBA00047899"/>
    </source>
</evidence>
<dbReference type="Pfam" id="PF00314">
    <property type="entry name" value="Thaumatin"/>
    <property type="match status" value="1"/>
</dbReference>
<dbReference type="FunFam" id="1.10.510.10:FF:000237">
    <property type="entry name" value="G-type lectin S-receptor-like serine/threonine-protein kinase"/>
    <property type="match status" value="1"/>
</dbReference>
<evidence type="ECO:0000256" key="4">
    <source>
        <dbReference type="ARBA" id="ARBA00022527"/>
    </source>
</evidence>
<evidence type="ECO:0000256" key="9">
    <source>
        <dbReference type="ARBA" id="ARBA00022734"/>
    </source>
</evidence>
<dbReference type="GO" id="GO:0030246">
    <property type="term" value="F:carbohydrate binding"/>
    <property type="evidence" value="ECO:0007669"/>
    <property type="project" value="UniProtKB-KW"/>
</dbReference>
<dbReference type="SUPFAM" id="SSF51110">
    <property type="entry name" value="alpha-D-mannose-specific plant lectins"/>
    <property type="match status" value="1"/>
</dbReference>
<name>A0A072VJM1_MEDTR</name>
<dbReference type="AlphaFoldDB" id="A0A072VJM1"/>
<keyword evidence="15" id="KW-1015">Disulfide bond</keyword>
<dbReference type="CDD" id="cd00028">
    <property type="entry name" value="B_lectin"/>
    <property type="match status" value="1"/>
</dbReference>
<feature type="transmembrane region" description="Helical" evidence="20">
    <location>
        <begin position="660"/>
        <end position="686"/>
    </location>
</feature>
<feature type="signal peptide" evidence="21">
    <location>
        <begin position="1"/>
        <end position="26"/>
    </location>
</feature>
<dbReference type="EMBL" id="CM001218">
    <property type="protein sequence ID" value="KEH38325.1"/>
    <property type="molecule type" value="Genomic_DNA"/>
</dbReference>
<keyword evidence="9" id="KW-0430">Lectin</keyword>
<evidence type="ECO:0000313" key="24">
    <source>
        <dbReference type="EMBL" id="KEH38325.1"/>
    </source>
</evidence>
<dbReference type="Pfam" id="PF00069">
    <property type="entry name" value="Pkinase"/>
    <property type="match status" value="1"/>
</dbReference>
<evidence type="ECO:0000256" key="20">
    <source>
        <dbReference type="SAM" id="Phobius"/>
    </source>
</evidence>
<keyword evidence="12" id="KW-0067">ATP-binding</keyword>
<dbReference type="Gene3D" id="2.90.10.10">
    <property type="entry name" value="Bulb-type lectin domain"/>
    <property type="match status" value="1"/>
</dbReference>
<dbReference type="GO" id="GO:0004672">
    <property type="term" value="F:protein kinase activity"/>
    <property type="evidence" value="ECO:0000318"/>
    <property type="project" value="GO_Central"/>
</dbReference>
<dbReference type="FunFam" id="2.90.10.30:FF:000001">
    <property type="entry name" value="Serine/threonine-protein kinase"/>
    <property type="match status" value="1"/>
</dbReference>
<keyword evidence="26" id="KW-1185">Reference proteome</keyword>
<keyword evidence="17" id="KW-0325">Glycoprotein</keyword>
<dbReference type="EC" id="2.7.11.1" evidence="3"/>
<dbReference type="InterPro" id="IPR008271">
    <property type="entry name" value="Ser/Thr_kinase_AS"/>
</dbReference>
<evidence type="ECO:0000256" key="16">
    <source>
        <dbReference type="ARBA" id="ARBA00023170"/>
    </source>
</evidence>
<comment type="catalytic activity">
    <reaction evidence="18">
        <text>L-threonyl-[protein] + ATP = O-phospho-L-threonyl-[protein] + ADP + H(+)</text>
        <dbReference type="Rhea" id="RHEA:46608"/>
        <dbReference type="Rhea" id="RHEA-COMP:11060"/>
        <dbReference type="Rhea" id="RHEA-COMP:11605"/>
        <dbReference type="ChEBI" id="CHEBI:15378"/>
        <dbReference type="ChEBI" id="CHEBI:30013"/>
        <dbReference type="ChEBI" id="CHEBI:30616"/>
        <dbReference type="ChEBI" id="CHEBI:61977"/>
        <dbReference type="ChEBI" id="CHEBI:456216"/>
        <dbReference type="EC" id="2.7.11.1"/>
    </reaction>
</comment>
<dbReference type="InterPro" id="IPR017949">
    <property type="entry name" value="Thaumatin_CS"/>
</dbReference>
<dbReference type="PRINTS" id="PR00347">
    <property type="entry name" value="THAUMATIN"/>
</dbReference>
<keyword evidence="13 20" id="KW-1133">Transmembrane helix</keyword>
<dbReference type="PROSITE" id="PS00108">
    <property type="entry name" value="PROTEIN_KINASE_ST"/>
    <property type="match status" value="1"/>
</dbReference>
<feature type="chain" id="PRO_5014500679" description="non-specific serine/threonine protein kinase" evidence="21">
    <location>
        <begin position="27"/>
        <end position="1006"/>
    </location>
</feature>
<evidence type="ECO:0000256" key="3">
    <source>
        <dbReference type="ARBA" id="ARBA00012513"/>
    </source>
</evidence>
<dbReference type="PANTHER" id="PTHR47976:SF121">
    <property type="entry name" value="MALECTIN_RECEPTOR-LIKE KINASE FAMILY PROTEIN"/>
    <property type="match status" value="1"/>
</dbReference>
<dbReference type="InterPro" id="IPR051343">
    <property type="entry name" value="G-type_lectin_kinases/EP1-like"/>
</dbReference>
<accession>A0A072VJM1</accession>
<evidence type="ECO:0000256" key="11">
    <source>
        <dbReference type="ARBA" id="ARBA00022777"/>
    </source>
</evidence>
<evidence type="ECO:0000256" key="5">
    <source>
        <dbReference type="ARBA" id="ARBA00022536"/>
    </source>
</evidence>
<keyword evidence="14 20" id="KW-0472">Membrane</keyword>
<evidence type="ECO:0000256" key="8">
    <source>
        <dbReference type="ARBA" id="ARBA00022729"/>
    </source>
</evidence>
<keyword evidence="5" id="KW-0245">EGF-like domain</keyword>
<dbReference type="InterPro" id="IPR001938">
    <property type="entry name" value="Thaumatin"/>
</dbReference>
<keyword evidence="10" id="KW-0547">Nucleotide-binding</keyword>
<keyword evidence="11 24" id="KW-0418">Kinase</keyword>
<dbReference type="Pfam" id="PF01453">
    <property type="entry name" value="B_lectin"/>
    <property type="match status" value="1"/>
</dbReference>
<gene>
    <name evidence="25" type="primary">25487003</name>
    <name evidence="24" type="ordered locus">MTR_2g067990</name>
</gene>
<evidence type="ECO:0000313" key="25">
    <source>
        <dbReference type="EnsemblPlants" id="KEH38325"/>
    </source>
</evidence>
<keyword evidence="16" id="KW-0675">Receptor</keyword>
<dbReference type="HOGENOM" id="CLU_000288_116_2_1"/>
<dbReference type="InterPro" id="IPR011009">
    <property type="entry name" value="Kinase-like_dom_sf"/>
</dbReference>
<dbReference type="SUPFAM" id="SSF56112">
    <property type="entry name" value="Protein kinase-like (PK-like)"/>
    <property type="match status" value="1"/>
</dbReference>
<evidence type="ECO:0000256" key="13">
    <source>
        <dbReference type="ARBA" id="ARBA00022989"/>
    </source>
</evidence>
<dbReference type="FunFam" id="3.30.200.20:FF:000059">
    <property type="entry name" value="S-receptor-like serine/threonine-protein kinase"/>
    <property type="match status" value="1"/>
</dbReference>
<organism evidence="24 26">
    <name type="scientific">Medicago truncatula</name>
    <name type="common">Barrel medic</name>
    <name type="synonym">Medicago tribuloides</name>
    <dbReference type="NCBI Taxonomy" id="3880"/>
    <lineage>
        <taxon>Eukaryota</taxon>
        <taxon>Viridiplantae</taxon>
        <taxon>Streptophyta</taxon>
        <taxon>Embryophyta</taxon>
        <taxon>Tracheophyta</taxon>
        <taxon>Spermatophyta</taxon>
        <taxon>Magnoliopsida</taxon>
        <taxon>eudicotyledons</taxon>
        <taxon>Gunneridae</taxon>
        <taxon>Pentapetalae</taxon>
        <taxon>rosids</taxon>
        <taxon>fabids</taxon>
        <taxon>Fabales</taxon>
        <taxon>Fabaceae</taxon>
        <taxon>Papilionoideae</taxon>
        <taxon>50 kb inversion clade</taxon>
        <taxon>NPAAA clade</taxon>
        <taxon>Hologalegina</taxon>
        <taxon>IRL clade</taxon>
        <taxon>Trifolieae</taxon>
        <taxon>Medicago</taxon>
    </lineage>
</organism>
<dbReference type="PROSITE" id="PS51367">
    <property type="entry name" value="THAUMATIN_2"/>
    <property type="match status" value="1"/>
</dbReference>
<comment type="subcellular location">
    <subcellularLocation>
        <location evidence="1">Membrane</location>
        <topology evidence="1">Single-pass type I membrane protein</topology>
    </subcellularLocation>
</comment>
<keyword evidence="8 21" id="KW-0732">Signal</keyword>
<dbReference type="EnsemblPlants" id="KEH38325">
    <property type="protein sequence ID" value="KEH38325"/>
    <property type="gene ID" value="MTR_2g067990"/>
</dbReference>
<evidence type="ECO:0000256" key="1">
    <source>
        <dbReference type="ARBA" id="ARBA00004479"/>
    </source>
</evidence>
<reference evidence="25" key="3">
    <citation type="submission" date="2015-04" db="UniProtKB">
        <authorList>
            <consortium name="EnsemblPlants"/>
        </authorList>
    </citation>
    <scope>IDENTIFICATION</scope>
    <source>
        <strain evidence="25">cv. Jemalong A17</strain>
    </source>
</reference>
<dbReference type="PROSITE" id="PS50011">
    <property type="entry name" value="PROTEIN_KINASE_DOM"/>
    <property type="match status" value="1"/>
</dbReference>
<evidence type="ECO:0000256" key="17">
    <source>
        <dbReference type="ARBA" id="ARBA00023180"/>
    </source>
</evidence>
<dbReference type="SMART" id="SM00220">
    <property type="entry name" value="S_TKc"/>
    <property type="match status" value="1"/>
</dbReference>
<dbReference type="Proteomes" id="UP000002051">
    <property type="component" value="Chromosome 2"/>
</dbReference>
<evidence type="ECO:0000256" key="12">
    <source>
        <dbReference type="ARBA" id="ARBA00022840"/>
    </source>
</evidence>
<dbReference type="Gene3D" id="2.90.10.30">
    <property type="match status" value="1"/>
</dbReference>
<evidence type="ECO:0000259" key="23">
    <source>
        <dbReference type="PROSITE" id="PS50927"/>
    </source>
</evidence>
<dbReference type="SMART" id="SM00108">
    <property type="entry name" value="B_lectin"/>
    <property type="match status" value="1"/>
</dbReference>
<evidence type="ECO:0000256" key="21">
    <source>
        <dbReference type="SAM" id="SignalP"/>
    </source>
</evidence>
<dbReference type="Gene3D" id="3.50.4.10">
    <property type="entry name" value="Hepatocyte Growth Factor"/>
    <property type="match status" value="1"/>
</dbReference>
<proteinExistence type="inferred from homology"/>
<reference evidence="24 26" key="1">
    <citation type="journal article" date="2011" name="Nature">
        <title>The Medicago genome provides insight into the evolution of rhizobial symbioses.</title>
        <authorList>
            <person name="Young N.D."/>
            <person name="Debelle F."/>
            <person name="Oldroyd G.E."/>
            <person name="Geurts R."/>
            <person name="Cannon S.B."/>
            <person name="Udvardi M.K."/>
            <person name="Benedito V.A."/>
            <person name="Mayer K.F."/>
            <person name="Gouzy J."/>
            <person name="Schoof H."/>
            <person name="Van de Peer Y."/>
            <person name="Proost S."/>
            <person name="Cook D.R."/>
            <person name="Meyers B.C."/>
            <person name="Spannagl M."/>
            <person name="Cheung F."/>
            <person name="De Mita S."/>
            <person name="Krishnakumar V."/>
            <person name="Gundlach H."/>
            <person name="Zhou S."/>
            <person name="Mudge J."/>
            <person name="Bharti A.K."/>
            <person name="Murray J.D."/>
            <person name="Naoumkina M.A."/>
            <person name="Rosen B."/>
            <person name="Silverstein K.A."/>
            <person name="Tang H."/>
            <person name="Rombauts S."/>
            <person name="Zhao P.X."/>
            <person name="Zhou P."/>
            <person name="Barbe V."/>
            <person name="Bardou P."/>
            <person name="Bechner M."/>
            <person name="Bellec A."/>
            <person name="Berger A."/>
            <person name="Berges H."/>
            <person name="Bidwell S."/>
            <person name="Bisseling T."/>
            <person name="Choisne N."/>
            <person name="Couloux A."/>
            <person name="Denny R."/>
            <person name="Deshpande S."/>
            <person name="Dai X."/>
            <person name="Doyle J.J."/>
            <person name="Dudez A.M."/>
            <person name="Farmer A.D."/>
            <person name="Fouteau S."/>
            <person name="Franken C."/>
            <person name="Gibelin C."/>
            <person name="Gish J."/>
            <person name="Goldstein S."/>
            <person name="Gonzalez A.J."/>
            <person name="Green P.J."/>
            <person name="Hallab A."/>
            <person name="Hartog M."/>
            <person name="Hua A."/>
            <person name="Humphray S.J."/>
            <person name="Jeong D.H."/>
            <person name="Jing Y."/>
            <person name="Jocker A."/>
            <person name="Kenton S.M."/>
            <person name="Kim D.J."/>
            <person name="Klee K."/>
            <person name="Lai H."/>
            <person name="Lang C."/>
            <person name="Lin S."/>
            <person name="Macmil S.L."/>
            <person name="Magdelenat G."/>
            <person name="Matthews L."/>
            <person name="McCorrison J."/>
            <person name="Monaghan E.L."/>
            <person name="Mun J.H."/>
            <person name="Najar F.Z."/>
            <person name="Nicholson C."/>
            <person name="Noirot C."/>
            <person name="O'Bleness M."/>
            <person name="Paule C.R."/>
            <person name="Poulain J."/>
            <person name="Prion F."/>
            <person name="Qin B."/>
            <person name="Qu C."/>
            <person name="Retzel E.F."/>
            <person name="Riddle C."/>
            <person name="Sallet E."/>
            <person name="Samain S."/>
            <person name="Samson N."/>
            <person name="Sanders I."/>
            <person name="Saurat O."/>
            <person name="Scarpelli C."/>
            <person name="Schiex T."/>
            <person name="Segurens B."/>
            <person name="Severin A.J."/>
            <person name="Sherrier D.J."/>
            <person name="Shi R."/>
            <person name="Sims S."/>
            <person name="Singer S.R."/>
            <person name="Sinharoy S."/>
            <person name="Sterck L."/>
            <person name="Viollet A."/>
            <person name="Wang B.B."/>
            <person name="Wang K."/>
            <person name="Wang M."/>
            <person name="Wang X."/>
            <person name="Warfsmann J."/>
            <person name="Weissenbach J."/>
            <person name="White D.D."/>
            <person name="White J.D."/>
            <person name="Wiley G.B."/>
            <person name="Wincker P."/>
            <person name="Xing Y."/>
            <person name="Yang L."/>
            <person name="Yao Z."/>
            <person name="Ying F."/>
            <person name="Zhai J."/>
            <person name="Zhou L."/>
            <person name="Zuber A."/>
            <person name="Denarie J."/>
            <person name="Dixon R.A."/>
            <person name="May G.D."/>
            <person name="Schwartz D.C."/>
            <person name="Rogers J."/>
            <person name="Quetier F."/>
            <person name="Town C.D."/>
            <person name="Roe B.A."/>
        </authorList>
    </citation>
    <scope>NUCLEOTIDE SEQUENCE [LARGE SCALE GENOMIC DNA]</scope>
    <source>
        <strain evidence="24">A17</strain>
        <strain evidence="25 26">cv. Jemalong A17</strain>
    </source>
</reference>
<dbReference type="PROSITE" id="PS50927">
    <property type="entry name" value="BULB_LECTIN"/>
    <property type="match status" value="1"/>
</dbReference>
<evidence type="ECO:0000256" key="19">
    <source>
        <dbReference type="ARBA" id="ARBA00048679"/>
    </source>
</evidence>
<evidence type="ECO:0000256" key="14">
    <source>
        <dbReference type="ARBA" id="ARBA00023136"/>
    </source>
</evidence>
<dbReference type="GO" id="GO:0016020">
    <property type="term" value="C:membrane"/>
    <property type="evidence" value="ECO:0007669"/>
    <property type="project" value="UniProtKB-SubCell"/>
</dbReference>
<dbReference type="SUPFAM" id="SSF49870">
    <property type="entry name" value="Osmotin, thaumatin-like protein"/>
    <property type="match status" value="1"/>
</dbReference>
<comment type="similarity">
    <text evidence="2">Belongs to the thaumatin family.</text>
</comment>
<sequence>MVQLQQPLLFFLFFLILHLYATGVISANFTIVNKCNYTVWPASTLSGSGFVLKPGETSTITIPAKWDGFVWGRTLCTTDSTTGGFSCITGDCGTGKVKCEGRGSPPATLAKFRLNGPNNQDFYDISILDGYNIPMEVVPSTGKCNNTSCPVDLNTGCPTKLKVTQNGTVVACKSSCWGNCNETSADVNVKIFKTACPQAYILTNDVKTFSCSHTDYQVVFCPASGNVSLKSLDQGVSVSVGESLTAGNGTTRWLSPSRDFAFGFYQLPNALFLLAIWYDKIQNDAIIWYANGDNPAPKGSRLVLNDFQGLVLTNPQGLELWRSDFTSGKISNGLMDDDGNFHLRDKNNATIWDSFSHPTDTLVPNQVMELNGNLFSRQGALNFSHGRFKFHLQEDGNLVLNVINLPSNYSYDPYYTSGTSDDENQTNAGQRLIFDKSGFLYIEKIGGNNFSIFNQNVRFSTDEFYYKATINYDGVFTISVYPKDPKRGQSWVIAKTIPENICLYYTSIYGEGVCGFNSMCTITNDQRPNCTCPDEYSPIDSNNMYAGCIPNFQVICQAGGNLSSQDNLYTMKELPNTDWPGSDYEKISPSNLQECKESCLQDCLCVLVHFDQVRSSCWKKKLPLSYGRNDPAVNGISIMKLMKSDHLSSFSKVKKDHDTLVIVISVLLGSSIFVILTLLGVIFFGFPYNRKKIKSGRNNESFVDNNLRRFSFKEIVEATRNFKEELGRGSCSIVYKGTIEIMINVAVKKLDKLIQDSDKEFKTEMSVIAQTLHRNLVRLLGYCNEGQHRILVYEFMSNGTLASFLFTPLKPDWNQRVHIILGIARGLVYLHEGCCTQIIHCDIKPQNILLDDQYNARISDFGLSKLLLINQSHTETGIRGTKGYVAPDWFRSAPITAKVDTYSFGVLLLEIICCRKNVEKEIFTEEQGILTDWAYDCYKTKRLDGLLENDNEAGNDMMCLEKFVMIAIWCIQEDPSLRPTMKNVLLMLEGIVEVAVPPSPYLYGSN</sequence>
<keyword evidence="7 20" id="KW-0812">Transmembrane</keyword>
<dbReference type="InterPro" id="IPR000719">
    <property type="entry name" value="Prot_kinase_dom"/>
</dbReference>
<reference evidence="24 26" key="2">
    <citation type="journal article" date="2014" name="BMC Genomics">
        <title>An improved genome release (version Mt4.0) for the model legume Medicago truncatula.</title>
        <authorList>
            <person name="Tang H."/>
            <person name="Krishnakumar V."/>
            <person name="Bidwell S."/>
            <person name="Rosen B."/>
            <person name="Chan A."/>
            <person name="Zhou S."/>
            <person name="Gentzbittel L."/>
            <person name="Childs K.L."/>
            <person name="Yandell M."/>
            <person name="Gundlach H."/>
            <person name="Mayer K.F."/>
            <person name="Schwartz D.C."/>
            <person name="Town C.D."/>
        </authorList>
    </citation>
    <scope>GENOME REANNOTATION</scope>
    <source>
        <strain evidence="24">A17</strain>
        <strain evidence="25 26">cv. Jemalong A17</strain>
    </source>
</reference>
<evidence type="ECO:0000256" key="6">
    <source>
        <dbReference type="ARBA" id="ARBA00022679"/>
    </source>
</evidence>
<dbReference type="InterPro" id="IPR037176">
    <property type="entry name" value="Osmotin/thaumatin-like_sf"/>
</dbReference>
<dbReference type="InterPro" id="IPR001480">
    <property type="entry name" value="Bulb-type_lectin_dom"/>
</dbReference>
<keyword evidence="6" id="KW-0808">Transferase</keyword>
<dbReference type="KEGG" id="mtr:25487003"/>
<feature type="domain" description="Protein kinase" evidence="22">
    <location>
        <begin position="720"/>
        <end position="1002"/>
    </location>
</feature>
<dbReference type="GO" id="GO:0005524">
    <property type="term" value="F:ATP binding"/>
    <property type="evidence" value="ECO:0007669"/>
    <property type="project" value="UniProtKB-KW"/>
</dbReference>
<dbReference type="SMART" id="SM00205">
    <property type="entry name" value="THN"/>
    <property type="match status" value="1"/>
</dbReference>
<evidence type="ECO:0000256" key="2">
    <source>
        <dbReference type="ARBA" id="ARBA00010607"/>
    </source>
</evidence>
<dbReference type="Gene3D" id="3.30.200.20">
    <property type="entry name" value="Phosphorylase Kinase, domain 1"/>
    <property type="match status" value="1"/>
</dbReference>
<dbReference type="GO" id="GO:0004674">
    <property type="term" value="F:protein serine/threonine kinase activity"/>
    <property type="evidence" value="ECO:0007669"/>
    <property type="project" value="UniProtKB-KW"/>
</dbReference>
<evidence type="ECO:0000256" key="10">
    <source>
        <dbReference type="ARBA" id="ARBA00022741"/>
    </source>
</evidence>
<dbReference type="Gene3D" id="2.60.110.10">
    <property type="entry name" value="Thaumatin"/>
    <property type="match status" value="1"/>
</dbReference>
<keyword evidence="4" id="KW-0723">Serine/threonine-protein kinase</keyword>
<feature type="domain" description="Bulb-type lectin" evidence="23">
    <location>
        <begin position="229"/>
        <end position="356"/>
    </location>
</feature>
<comment type="catalytic activity">
    <reaction evidence="19">
        <text>L-seryl-[protein] + ATP = O-phospho-L-seryl-[protein] + ADP + H(+)</text>
        <dbReference type="Rhea" id="RHEA:17989"/>
        <dbReference type="Rhea" id="RHEA-COMP:9863"/>
        <dbReference type="Rhea" id="RHEA-COMP:11604"/>
        <dbReference type="ChEBI" id="CHEBI:15378"/>
        <dbReference type="ChEBI" id="CHEBI:29999"/>
        <dbReference type="ChEBI" id="CHEBI:30616"/>
        <dbReference type="ChEBI" id="CHEBI:83421"/>
        <dbReference type="ChEBI" id="CHEBI:456216"/>
        <dbReference type="EC" id="2.7.11.1"/>
    </reaction>
</comment>